<dbReference type="PANTHER" id="PTHR30273">
    <property type="entry name" value="PERIPLASMIC SIGNAL SENSOR AND SIGMA FACTOR ACTIVATOR FECR-RELATED"/>
    <property type="match status" value="1"/>
</dbReference>
<evidence type="ECO:0000259" key="2">
    <source>
        <dbReference type="Pfam" id="PF16220"/>
    </source>
</evidence>
<proteinExistence type="predicted"/>
<dbReference type="Pfam" id="PF16220">
    <property type="entry name" value="DUF4880"/>
    <property type="match status" value="1"/>
</dbReference>
<dbReference type="AlphaFoldDB" id="A0A9Q3ZH60"/>
<sequence length="315" mass="34631">MTARVDPLVVREAGRWLARLGSEDVTEADHQACDRWRRADPHHEWVWQQMTALQNAFLSLPSHASRSDLLERRGTLSRRQLLGWGAVTLLSGALGYGGVRSGLWQRQWADYASGVGETRVVVLADGTRLVLNTDSAVDVRFNETTRDLLLRRGEVLITTGASEARPFRVHAGSGVIRPLGTRFSVRLMGRATHVGVFEGLVEWRQSGADPVVLPAGRQATFAADGIAPVSTLPAGAAEWEHGRLIAERMTVAGFSAELARYRHGLVDCEPEVAALRVTGVFPLTDTDQALAALARALPVKVTYYTPFWVRIEKKH</sequence>
<dbReference type="Pfam" id="PF04773">
    <property type="entry name" value="FecR"/>
    <property type="match status" value="1"/>
</dbReference>
<evidence type="ECO:0000259" key="1">
    <source>
        <dbReference type="Pfam" id="PF04773"/>
    </source>
</evidence>
<evidence type="ECO:0000313" key="4">
    <source>
        <dbReference type="Proteomes" id="UP001107961"/>
    </source>
</evidence>
<evidence type="ECO:0000313" key="3">
    <source>
        <dbReference type="EMBL" id="MCE7508337.1"/>
    </source>
</evidence>
<reference evidence="3" key="1">
    <citation type="submission" date="2022-01" db="EMBL/GenBank/DDBJ databases">
        <authorList>
            <person name="Karlyshev A.V."/>
            <person name="Jaspars M."/>
        </authorList>
    </citation>
    <scope>NUCLEOTIDE SEQUENCE</scope>
    <source>
        <strain evidence="3">AGSA3-2</strain>
    </source>
</reference>
<name>A0A9Q3ZH60_9GAMM</name>
<dbReference type="PIRSF" id="PIRSF018266">
    <property type="entry name" value="FecR"/>
    <property type="match status" value="1"/>
</dbReference>
<dbReference type="PANTHER" id="PTHR30273:SF2">
    <property type="entry name" value="PROTEIN FECR"/>
    <property type="match status" value="1"/>
</dbReference>
<protein>
    <submittedName>
        <fullName evidence="3">FecR domain-containing protein</fullName>
    </submittedName>
</protein>
<dbReference type="InterPro" id="IPR012373">
    <property type="entry name" value="Ferrdict_sens_TM"/>
</dbReference>
<dbReference type="InterPro" id="IPR006860">
    <property type="entry name" value="FecR"/>
</dbReference>
<feature type="domain" description="FecR protein" evidence="1">
    <location>
        <begin position="110"/>
        <end position="202"/>
    </location>
</feature>
<dbReference type="InterPro" id="IPR032623">
    <property type="entry name" value="FecR_N"/>
</dbReference>
<dbReference type="RefSeq" id="WP_233925490.1">
    <property type="nucleotide sequence ID" value="NZ_JAJVKT010000006.1"/>
</dbReference>
<comment type="caution">
    <text evidence="3">The sequence shown here is derived from an EMBL/GenBank/DDBJ whole genome shotgun (WGS) entry which is preliminary data.</text>
</comment>
<gene>
    <name evidence="3" type="ORF">LZG35_06770</name>
</gene>
<feature type="domain" description="FecR N-terminal" evidence="2">
    <location>
        <begin position="11"/>
        <end position="53"/>
    </location>
</feature>
<keyword evidence="4" id="KW-1185">Reference proteome</keyword>
<dbReference type="Proteomes" id="UP001107961">
    <property type="component" value="Unassembled WGS sequence"/>
</dbReference>
<organism evidence="3 4">
    <name type="scientific">Alloalcanivorax xenomutans</name>
    <dbReference type="NCBI Taxonomy" id="1094342"/>
    <lineage>
        <taxon>Bacteria</taxon>
        <taxon>Pseudomonadati</taxon>
        <taxon>Pseudomonadota</taxon>
        <taxon>Gammaproteobacteria</taxon>
        <taxon>Oceanospirillales</taxon>
        <taxon>Alcanivoracaceae</taxon>
        <taxon>Alloalcanivorax</taxon>
    </lineage>
</organism>
<dbReference type="GO" id="GO:0016989">
    <property type="term" value="F:sigma factor antagonist activity"/>
    <property type="evidence" value="ECO:0007669"/>
    <property type="project" value="TreeGrafter"/>
</dbReference>
<accession>A0A9Q3ZH60</accession>
<dbReference type="Gene3D" id="2.60.120.1440">
    <property type="match status" value="1"/>
</dbReference>
<dbReference type="EMBL" id="JAJVKT010000006">
    <property type="protein sequence ID" value="MCE7508337.1"/>
    <property type="molecule type" value="Genomic_DNA"/>
</dbReference>